<dbReference type="Pfam" id="PF01899">
    <property type="entry name" value="MNHE"/>
    <property type="match status" value="1"/>
</dbReference>
<keyword evidence="4 7" id="KW-0812">Transmembrane</keyword>
<dbReference type="PANTHER" id="PTHR34584">
    <property type="entry name" value="NA(+)/H(+) ANTIPORTER SUBUNIT E1"/>
    <property type="match status" value="1"/>
</dbReference>
<evidence type="ECO:0000256" key="4">
    <source>
        <dbReference type="ARBA" id="ARBA00022692"/>
    </source>
</evidence>
<accession>A0A972F909</accession>
<dbReference type="EMBL" id="WTVM01000016">
    <property type="protein sequence ID" value="NMG02189.1"/>
    <property type="molecule type" value="Genomic_DNA"/>
</dbReference>
<evidence type="ECO:0000313" key="8">
    <source>
        <dbReference type="EMBL" id="NMG02189.1"/>
    </source>
</evidence>
<evidence type="ECO:0000256" key="1">
    <source>
        <dbReference type="ARBA" id="ARBA00004651"/>
    </source>
</evidence>
<dbReference type="RefSeq" id="WP_168986977.1">
    <property type="nucleotide sequence ID" value="NZ_CAWPHM010000077.1"/>
</dbReference>
<comment type="subcellular location">
    <subcellularLocation>
        <location evidence="1">Cell membrane</location>
        <topology evidence="1">Multi-pass membrane protein</topology>
    </subcellularLocation>
</comment>
<name>A0A972F909_9RHOO</name>
<reference evidence="8" key="1">
    <citation type="submission" date="2019-12" db="EMBL/GenBank/DDBJ databases">
        <title>Comparative genomics gives insights into the taxonomy of the Azoarcus-Aromatoleum group and reveals separate origins of nif in the plant-associated Azoarcus and non-plant-associated Aromatoleum sub-groups.</title>
        <authorList>
            <person name="Lafos M."/>
            <person name="Maluk M."/>
            <person name="Batista M."/>
            <person name="Junghare M."/>
            <person name="Carmona M."/>
            <person name="Faoro H."/>
            <person name="Cruz L.M."/>
            <person name="Battistoni F."/>
            <person name="De Souza E."/>
            <person name="Pedrosa F."/>
            <person name="Chen W.-M."/>
            <person name="Poole P.S."/>
            <person name="Dixon R.A."/>
            <person name="James E.K."/>
        </authorList>
    </citation>
    <scope>NUCLEOTIDE SEQUENCE</scope>
    <source>
        <strain evidence="8">NSC3</strain>
    </source>
</reference>
<evidence type="ECO:0000256" key="3">
    <source>
        <dbReference type="ARBA" id="ARBA00022475"/>
    </source>
</evidence>
<evidence type="ECO:0000256" key="6">
    <source>
        <dbReference type="ARBA" id="ARBA00023136"/>
    </source>
</evidence>
<dbReference type="GO" id="GO:0005886">
    <property type="term" value="C:plasma membrane"/>
    <property type="evidence" value="ECO:0007669"/>
    <property type="project" value="UniProtKB-SubCell"/>
</dbReference>
<dbReference type="GO" id="GO:0008324">
    <property type="term" value="F:monoatomic cation transmembrane transporter activity"/>
    <property type="evidence" value="ECO:0007669"/>
    <property type="project" value="InterPro"/>
</dbReference>
<evidence type="ECO:0000256" key="5">
    <source>
        <dbReference type="ARBA" id="ARBA00022989"/>
    </source>
</evidence>
<dbReference type="AlphaFoldDB" id="A0A972F909"/>
<organism evidence="8 9">
    <name type="scientific">Azoarcus taiwanensis</name>
    <dbReference type="NCBI Taxonomy" id="666964"/>
    <lineage>
        <taxon>Bacteria</taxon>
        <taxon>Pseudomonadati</taxon>
        <taxon>Pseudomonadota</taxon>
        <taxon>Betaproteobacteria</taxon>
        <taxon>Rhodocyclales</taxon>
        <taxon>Zoogloeaceae</taxon>
        <taxon>Azoarcus</taxon>
    </lineage>
</organism>
<comment type="caution">
    <text evidence="8">The sequence shown here is derived from an EMBL/GenBank/DDBJ whole genome shotgun (WGS) entry which is preliminary data.</text>
</comment>
<comment type="similarity">
    <text evidence="2">Belongs to the CPA3 antiporters (TC 2.A.63) subunit E family.</text>
</comment>
<protein>
    <submittedName>
        <fullName evidence="8">Cation:proton antiporter</fullName>
    </submittedName>
</protein>
<evidence type="ECO:0000256" key="2">
    <source>
        <dbReference type="ARBA" id="ARBA00006228"/>
    </source>
</evidence>
<proteinExistence type="inferred from homology"/>
<dbReference type="InterPro" id="IPR002758">
    <property type="entry name" value="Cation_antiport_E"/>
</dbReference>
<keyword evidence="5 7" id="KW-1133">Transmembrane helix</keyword>
<sequence length="167" mass="17988">MLGIHILLAVGIAAFANALDPMGIVGAFVLVYLVLKLGARLIRTGSYLKRLELGIGFVAWFAAEIVKASLDVARIVVASKVTPSPAVITMRLEDKREGVATLIGLLLTLTPGTMALDYDPDSGEMAIHALNATSVEEVERGIRELERRLLDWMHPERLAAAEADEVA</sequence>
<gene>
    <name evidence="8" type="ORF">GPA21_04290</name>
</gene>
<keyword evidence="3" id="KW-1003">Cell membrane</keyword>
<keyword evidence="6 7" id="KW-0472">Membrane</keyword>
<keyword evidence="9" id="KW-1185">Reference proteome</keyword>
<evidence type="ECO:0000313" key="9">
    <source>
        <dbReference type="Proteomes" id="UP000599523"/>
    </source>
</evidence>
<feature type="transmembrane region" description="Helical" evidence="7">
    <location>
        <begin position="6"/>
        <end position="35"/>
    </location>
</feature>
<dbReference type="PANTHER" id="PTHR34584:SF1">
    <property type="entry name" value="NA(+)_H(+) ANTIPORTER SUBUNIT E1"/>
    <property type="match status" value="1"/>
</dbReference>
<evidence type="ECO:0000256" key="7">
    <source>
        <dbReference type="SAM" id="Phobius"/>
    </source>
</evidence>
<dbReference type="Proteomes" id="UP000599523">
    <property type="component" value="Unassembled WGS sequence"/>
</dbReference>